<evidence type="ECO:0000313" key="1">
    <source>
        <dbReference type="EMBL" id="GLI34748.1"/>
    </source>
</evidence>
<name>A0A9W6D543_9BACT</name>
<dbReference type="RefSeq" id="WP_281794155.1">
    <property type="nucleotide sequence ID" value="NZ_BSDR01000001.1"/>
</dbReference>
<accession>A0A9W6D543</accession>
<dbReference type="Proteomes" id="UP001144372">
    <property type="component" value="Unassembled WGS sequence"/>
</dbReference>
<comment type="caution">
    <text evidence="1">The sequence shown here is derived from an EMBL/GenBank/DDBJ whole genome shotgun (WGS) entry which is preliminary data.</text>
</comment>
<reference evidence="1" key="1">
    <citation type="submission" date="2022-12" db="EMBL/GenBank/DDBJ databases">
        <title>Reference genome sequencing for broad-spectrum identification of bacterial and archaeal isolates by mass spectrometry.</title>
        <authorList>
            <person name="Sekiguchi Y."/>
            <person name="Tourlousse D.M."/>
        </authorList>
    </citation>
    <scope>NUCLEOTIDE SEQUENCE</scope>
    <source>
        <strain evidence="1">ASRB1</strain>
    </source>
</reference>
<evidence type="ECO:0000313" key="2">
    <source>
        <dbReference type="Proteomes" id="UP001144372"/>
    </source>
</evidence>
<proteinExistence type="predicted"/>
<dbReference type="EMBL" id="BSDR01000001">
    <property type="protein sequence ID" value="GLI34748.1"/>
    <property type="molecule type" value="Genomic_DNA"/>
</dbReference>
<organism evidence="1 2">
    <name type="scientific">Desulforhabdus amnigena</name>
    <dbReference type="NCBI Taxonomy" id="40218"/>
    <lineage>
        <taxon>Bacteria</taxon>
        <taxon>Pseudomonadati</taxon>
        <taxon>Thermodesulfobacteriota</taxon>
        <taxon>Syntrophobacteria</taxon>
        <taxon>Syntrophobacterales</taxon>
        <taxon>Syntrophobacteraceae</taxon>
        <taxon>Desulforhabdus</taxon>
    </lineage>
</organism>
<sequence length="101" mass="11113">MPDFDGTGPRGLGPMSGKGRGYCMLKISQLPDEPHTGFAGLAGKPLTLYPGSPSADIASLKFRVQCLQVMLRDIQRRIEVLEDVRRRMCDLQPPTDAFQPP</sequence>
<protein>
    <submittedName>
        <fullName evidence="1">Uncharacterized protein</fullName>
    </submittedName>
</protein>
<dbReference type="Pfam" id="PF17253">
    <property type="entry name" value="DUF5320"/>
    <property type="match status" value="1"/>
</dbReference>
<keyword evidence="2" id="KW-1185">Reference proteome</keyword>
<gene>
    <name evidence="1" type="ORF">DAMNIGENAA_21810</name>
</gene>
<dbReference type="InterPro" id="IPR035205">
    <property type="entry name" value="DUF5320"/>
</dbReference>
<dbReference type="AlphaFoldDB" id="A0A9W6D543"/>